<sequence>MALKGRTGAKRAKLERVEADEDSEEEAPAPTGTPGSSEPSGALKQASTRLLDRVSRRVRRRPRTLPFHNPSSHSACRRPSKTCGNTYKATSTSKSALHTHPSLTCRSRGSLADPPCSPFRHAQAPRTARQGPLDDETTPDDSALPVASTSRSAMTPPRRLPSDSAPLHAQETPVQVKNIAFRQGAGTPATGGRSVKRTSARGSANRGSSIGGGFEGESVGPSYATLPHSKLTIDSPPPLSPTAVPHPQVADDKLYRSTDGDDPLAKRLRSIVSWAAQRTRDRIFRSEGGELDPVQRVAKEVVEGFIADVCSLRVDTSVPFQNESNAAKMKELEENYATIAHEQTLRQSLEPLYSSFFARRTQSHASSSNSALVTPVDLVSLASSFDLSRPAPTSLEEAVELGRSLLAEAEEDRVKGKKVKGKGKGKAGEEENAAAEDALERAVKKTLVEVRFRLRHLFPPQTEPALSVRRQTAHLRHLTHRLSSFSRVASAYVSNRSAETHHVLTVQAQQGLDPAPSGGDQAAAPTTAAGPGLASAPGVVGPSARPLPGSGMDPRICYARSRGRCETMRVPAIPSAKRPRGGGRQDHDGG</sequence>
<feature type="compositionally biased region" description="Basic and acidic residues" evidence="1">
    <location>
        <begin position="249"/>
        <end position="261"/>
    </location>
</feature>
<feature type="compositionally biased region" description="Polar residues" evidence="1">
    <location>
        <begin position="82"/>
        <end position="107"/>
    </location>
</feature>
<dbReference type="AlphaFoldDB" id="A0A0D6EMX9"/>
<name>A0A0D6EMX9_SPOSA</name>
<feature type="region of interest" description="Disordered" evidence="1">
    <location>
        <begin position="1"/>
        <end position="167"/>
    </location>
</feature>
<accession>A0A0D6EMX9</accession>
<feature type="non-terminal residue" evidence="2">
    <location>
        <position position="1"/>
    </location>
</feature>
<feature type="region of interest" description="Disordered" evidence="1">
    <location>
        <begin position="511"/>
        <end position="590"/>
    </location>
</feature>
<dbReference type="OrthoDB" id="2538455at2759"/>
<feature type="compositionally biased region" description="Low complexity" evidence="1">
    <location>
        <begin position="522"/>
        <end position="542"/>
    </location>
</feature>
<feature type="region of interest" description="Disordered" evidence="1">
    <location>
        <begin position="410"/>
        <end position="433"/>
    </location>
</feature>
<organism evidence="2 3">
    <name type="scientific">Sporidiobolus salmonicolor</name>
    <name type="common">Yeast-like fungus</name>
    <name type="synonym">Sporobolomyces salmonicolor</name>
    <dbReference type="NCBI Taxonomy" id="5005"/>
    <lineage>
        <taxon>Eukaryota</taxon>
        <taxon>Fungi</taxon>
        <taxon>Dikarya</taxon>
        <taxon>Basidiomycota</taxon>
        <taxon>Pucciniomycotina</taxon>
        <taxon>Microbotryomycetes</taxon>
        <taxon>Sporidiobolales</taxon>
        <taxon>Sporidiobolaceae</taxon>
        <taxon>Sporobolomyces</taxon>
    </lineage>
</organism>
<protein>
    <submittedName>
        <fullName evidence="2">SPOSA6832_02907-mRNA-1:cds</fullName>
    </submittedName>
</protein>
<reference evidence="3" key="1">
    <citation type="submission" date="2015-02" db="EMBL/GenBank/DDBJ databases">
        <authorList>
            <person name="Gon?alves P."/>
        </authorList>
    </citation>
    <scope>NUCLEOTIDE SEQUENCE [LARGE SCALE GENOMIC DNA]</scope>
</reference>
<gene>
    <name evidence="2" type="primary">SPOSA6832_02907</name>
</gene>
<evidence type="ECO:0000313" key="3">
    <source>
        <dbReference type="Proteomes" id="UP000243876"/>
    </source>
</evidence>
<feature type="non-terminal residue" evidence="2">
    <location>
        <position position="590"/>
    </location>
</feature>
<evidence type="ECO:0000256" key="1">
    <source>
        <dbReference type="SAM" id="MobiDB-lite"/>
    </source>
</evidence>
<feature type="compositionally biased region" description="Acidic residues" evidence="1">
    <location>
        <begin position="18"/>
        <end position="27"/>
    </location>
</feature>
<proteinExistence type="predicted"/>
<dbReference type="EMBL" id="CENE01000012">
    <property type="protein sequence ID" value="CEQ41236.1"/>
    <property type="molecule type" value="Genomic_DNA"/>
</dbReference>
<dbReference type="Proteomes" id="UP000243876">
    <property type="component" value="Unassembled WGS sequence"/>
</dbReference>
<evidence type="ECO:0000313" key="2">
    <source>
        <dbReference type="EMBL" id="CEQ41236.1"/>
    </source>
</evidence>
<feature type="region of interest" description="Disordered" evidence="1">
    <location>
        <begin position="182"/>
        <end position="261"/>
    </location>
</feature>
<keyword evidence="3" id="KW-1185">Reference proteome</keyword>
<feature type="compositionally biased region" description="Basic residues" evidence="1">
    <location>
        <begin position="415"/>
        <end position="425"/>
    </location>
</feature>